<evidence type="ECO:0008006" key="3">
    <source>
        <dbReference type="Google" id="ProtNLM"/>
    </source>
</evidence>
<protein>
    <recommendedName>
        <fullName evidence="3">Mariner Mos1 transposase</fullName>
    </recommendedName>
</protein>
<proteinExistence type="predicted"/>
<dbReference type="AlphaFoldDB" id="A0A4C1SDZ9"/>
<keyword evidence="2" id="KW-1185">Reference proteome</keyword>
<accession>A0A4C1SDZ9</accession>
<evidence type="ECO:0000313" key="2">
    <source>
        <dbReference type="Proteomes" id="UP000299102"/>
    </source>
</evidence>
<reference evidence="1 2" key="1">
    <citation type="journal article" date="2019" name="Commun. Biol.">
        <title>The bagworm genome reveals a unique fibroin gene that provides high tensile strength.</title>
        <authorList>
            <person name="Kono N."/>
            <person name="Nakamura H."/>
            <person name="Ohtoshi R."/>
            <person name="Tomita M."/>
            <person name="Numata K."/>
            <person name="Arakawa K."/>
        </authorList>
    </citation>
    <scope>NUCLEOTIDE SEQUENCE [LARGE SCALE GENOMIC DNA]</scope>
</reference>
<dbReference type="Proteomes" id="UP000299102">
    <property type="component" value="Unassembled WGS sequence"/>
</dbReference>
<dbReference type="EMBL" id="BGZK01000005">
    <property type="protein sequence ID" value="GBP00332.1"/>
    <property type="molecule type" value="Genomic_DNA"/>
</dbReference>
<comment type="caution">
    <text evidence="1">The sequence shown here is derived from an EMBL/GenBank/DDBJ whole genome shotgun (WGS) entry which is preliminary data.</text>
</comment>
<evidence type="ECO:0000313" key="1">
    <source>
        <dbReference type="EMBL" id="GBP00332.1"/>
    </source>
</evidence>
<gene>
    <name evidence="1" type="ORF">EVAR_918_1</name>
</gene>
<name>A0A4C1SDZ9_EUMVA</name>
<organism evidence="1 2">
    <name type="scientific">Eumeta variegata</name>
    <name type="common">Bagworm moth</name>
    <name type="synonym">Eumeta japonica</name>
    <dbReference type="NCBI Taxonomy" id="151549"/>
    <lineage>
        <taxon>Eukaryota</taxon>
        <taxon>Metazoa</taxon>
        <taxon>Ecdysozoa</taxon>
        <taxon>Arthropoda</taxon>
        <taxon>Hexapoda</taxon>
        <taxon>Insecta</taxon>
        <taxon>Pterygota</taxon>
        <taxon>Neoptera</taxon>
        <taxon>Endopterygota</taxon>
        <taxon>Lepidoptera</taxon>
        <taxon>Glossata</taxon>
        <taxon>Ditrysia</taxon>
        <taxon>Tineoidea</taxon>
        <taxon>Psychidae</taxon>
        <taxon>Oiketicinae</taxon>
        <taxon>Eumeta</taxon>
    </lineage>
</organism>
<sequence>MVETDRPVTYHEIQAFLNMSQIQLILHKHLNIKKLCPWWIPHNLTETQKTDRVTWWDAMLTRFEVRFDMGHSNRTPCRCIFVSASLTWRKWRLVFLAGPAGGPSSYVQTNKSRNPSSDASRRHGIVIIRPPKITRQIIAAPGTVVTRSSMCG</sequence>